<evidence type="ECO:0000313" key="7">
    <source>
        <dbReference type="Proteomes" id="UP000254720"/>
    </source>
</evidence>
<feature type="transmembrane region" description="Helical" evidence="5">
    <location>
        <begin position="125"/>
        <end position="143"/>
    </location>
</feature>
<gene>
    <name evidence="5" type="primary">yciB</name>
    <name evidence="6" type="ORF">C8D86_10642</name>
</gene>
<keyword evidence="2 5" id="KW-0812">Transmembrane</keyword>
<comment type="similarity">
    <text evidence="5">Belongs to the YciB family.</text>
</comment>
<dbReference type="GO" id="GO:0005886">
    <property type="term" value="C:plasma membrane"/>
    <property type="evidence" value="ECO:0007669"/>
    <property type="project" value="UniProtKB-SubCell"/>
</dbReference>
<keyword evidence="7" id="KW-1185">Reference proteome</keyword>
<feature type="transmembrane region" description="Helical" evidence="5">
    <location>
        <begin position="155"/>
        <end position="174"/>
    </location>
</feature>
<evidence type="ECO:0000256" key="5">
    <source>
        <dbReference type="HAMAP-Rule" id="MF_00189"/>
    </source>
</evidence>
<dbReference type="NCBIfam" id="NF001325">
    <property type="entry name" value="PRK00259.1-3"/>
    <property type="match status" value="1"/>
</dbReference>
<dbReference type="PANTHER" id="PTHR36917">
    <property type="entry name" value="INTRACELLULAR SEPTATION PROTEIN A-RELATED"/>
    <property type="match status" value="1"/>
</dbReference>
<name>A0A370GQP3_9COXI</name>
<feature type="transmembrane region" description="Helical" evidence="5">
    <location>
        <begin position="80"/>
        <end position="96"/>
    </location>
</feature>
<keyword evidence="1 5" id="KW-1003">Cell membrane</keyword>
<evidence type="ECO:0000256" key="4">
    <source>
        <dbReference type="ARBA" id="ARBA00023136"/>
    </source>
</evidence>
<feature type="transmembrane region" description="Helical" evidence="5">
    <location>
        <begin position="51"/>
        <end position="68"/>
    </location>
</feature>
<dbReference type="RefSeq" id="WP_114833935.1">
    <property type="nucleotide sequence ID" value="NZ_LR699114.1"/>
</dbReference>
<dbReference type="PANTHER" id="PTHR36917:SF1">
    <property type="entry name" value="INNER MEMBRANE-SPANNING PROTEIN YCIB"/>
    <property type="match status" value="1"/>
</dbReference>
<dbReference type="Pfam" id="PF04279">
    <property type="entry name" value="IspA"/>
    <property type="match status" value="1"/>
</dbReference>
<sequence>MQLFYEIFPVFLFFLAFKFYDIYVATVVGIVATLAQVLLSRFLAGKWDNKQLITLGVFVFFGGMTLYFHNPIFVKWKPTIVFWVFALVIVGYQLIARRSLMQRLMQNMLQDKGAIPIKVWKRLDFIWALFFSGLGCMNLYIAYYFSNDAWVNFKFYGVTGALFLFSIFQAFYLMRYLSDKIEH</sequence>
<proteinExistence type="inferred from homology"/>
<dbReference type="InterPro" id="IPR006008">
    <property type="entry name" value="YciB"/>
</dbReference>
<keyword evidence="5" id="KW-0997">Cell inner membrane</keyword>
<keyword evidence="4 5" id="KW-0472">Membrane</keyword>
<accession>A0A370GQP3</accession>
<protein>
    <recommendedName>
        <fullName evidence="5">Inner membrane-spanning protein YciB</fullName>
    </recommendedName>
</protein>
<evidence type="ECO:0000256" key="2">
    <source>
        <dbReference type="ARBA" id="ARBA00022692"/>
    </source>
</evidence>
<dbReference type="AlphaFoldDB" id="A0A370GQP3"/>
<dbReference type="HAMAP" id="MF_00189">
    <property type="entry name" value="YciB"/>
    <property type="match status" value="1"/>
</dbReference>
<dbReference type="OrthoDB" id="9788219at2"/>
<evidence type="ECO:0000256" key="1">
    <source>
        <dbReference type="ARBA" id="ARBA00022475"/>
    </source>
</evidence>
<comment type="subcellular location">
    <subcellularLocation>
        <location evidence="5">Cell inner membrane</location>
        <topology evidence="5">Multi-pass membrane protein</topology>
    </subcellularLocation>
</comment>
<organism evidence="6 7">
    <name type="scientific">Aquicella lusitana</name>
    <dbReference type="NCBI Taxonomy" id="254246"/>
    <lineage>
        <taxon>Bacteria</taxon>
        <taxon>Pseudomonadati</taxon>
        <taxon>Pseudomonadota</taxon>
        <taxon>Gammaproteobacteria</taxon>
        <taxon>Legionellales</taxon>
        <taxon>Coxiellaceae</taxon>
        <taxon>Aquicella</taxon>
    </lineage>
</organism>
<evidence type="ECO:0000313" key="6">
    <source>
        <dbReference type="EMBL" id="RDI46038.1"/>
    </source>
</evidence>
<keyword evidence="3 5" id="KW-1133">Transmembrane helix</keyword>
<dbReference type="EMBL" id="QQAX01000006">
    <property type="protein sequence ID" value="RDI46038.1"/>
    <property type="molecule type" value="Genomic_DNA"/>
</dbReference>
<reference evidence="6 7" key="1">
    <citation type="submission" date="2018-07" db="EMBL/GenBank/DDBJ databases">
        <title>Genomic Encyclopedia of Type Strains, Phase IV (KMG-IV): sequencing the most valuable type-strain genomes for metagenomic binning, comparative biology and taxonomic classification.</title>
        <authorList>
            <person name="Goeker M."/>
        </authorList>
    </citation>
    <scope>NUCLEOTIDE SEQUENCE [LARGE SCALE GENOMIC DNA]</scope>
    <source>
        <strain evidence="6 7">DSM 16500</strain>
    </source>
</reference>
<dbReference type="Proteomes" id="UP000254720">
    <property type="component" value="Unassembled WGS sequence"/>
</dbReference>
<comment type="caution">
    <text evidence="6">The sequence shown here is derived from an EMBL/GenBank/DDBJ whole genome shotgun (WGS) entry which is preliminary data.</text>
</comment>
<evidence type="ECO:0000256" key="3">
    <source>
        <dbReference type="ARBA" id="ARBA00022989"/>
    </source>
</evidence>
<comment type="function">
    <text evidence="5">Plays a role in cell envelope biogenesis, maintenance of cell envelope integrity and membrane homeostasis.</text>
</comment>
<feature type="transmembrane region" description="Helical" evidence="5">
    <location>
        <begin position="20"/>
        <end position="39"/>
    </location>
</feature>